<dbReference type="SUPFAM" id="SSF51735">
    <property type="entry name" value="NAD(P)-binding Rossmann-fold domains"/>
    <property type="match status" value="1"/>
</dbReference>
<organism evidence="13 14">
    <name type="scientific">Formicincola oecophyllae</name>
    <dbReference type="NCBI Taxonomy" id="2558361"/>
    <lineage>
        <taxon>Bacteria</taxon>
        <taxon>Pseudomonadati</taxon>
        <taxon>Pseudomonadota</taxon>
        <taxon>Alphaproteobacteria</taxon>
        <taxon>Acetobacterales</taxon>
        <taxon>Acetobacteraceae</taxon>
        <taxon>Formicincola</taxon>
    </lineage>
</organism>
<evidence type="ECO:0000313" key="14">
    <source>
        <dbReference type="Proteomes" id="UP000318709"/>
    </source>
</evidence>
<dbReference type="InterPro" id="IPR015878">
    <property type="entry name" value="Ado_hCys_hydrolase_NAD-bd"/>
</dbReference>
<feature type="binding site" evidence="8">
    <location>
        <begin position="24"/>
        <end position="27"/>
    </location>
    <ligand>
        <name>NADP(+)</name>
        <dbReference type="ChEBI" id="CHEBI:58349"/>
    </ligand>
</feature>
<dbReference type="PROSITE" id="PS51851">
    <property type="entry name" value="KARI_C"/>
    <property type="match status" value="1"/>
</dbReference>
<comment type="function">
    <text evidence="8">Involved in the biosynthesis of branched-chain amino acids (BCAA). Catalyzes an alkyl-migration followed by a ketol-acid reduction of (S)-2-acetolactate (S2AL) to yield (R)-2,3-dihydroxy-isovalerate. In the isomerase reaction, S2AL is rearranged via a Mg-dependent methyl migration to produce 3-hydroxy-3-methyl-2-ketobutyrate (HMKB). In the reductase reaction, this 2-ketoacid undergoes a metal-dependent reduction by NADPH to yield (R)-2,3-dihydroxy-isovalerate.</text>
</comment>
<dbReference type="HAMAP" id="MF_00435">
    <property type="entry name" value="IlvC"/>
    <property type="match status" value="1"/>
</dbReference>
<feature type="compositionally biased region" description="Basic residues" evidence="10">
    <location>
        <begin position="368"/>
        <end position="379"/>
    </location>
</feature>
<dbReference type="PANTHER" id="PTHR21371:SF1">
    <property type="entry name" value="KETOL-ACID REDUCTOISOMERASE, MITOCHONDRIAL"/>
    <property type="match status" value="1"/>
</dbReference>
<comment type="cofactor">
    <cofactor evidence="8">
        <name>Mg(2+)</name>
        <dbReference type="ChEBI" id="CHEBI:18420"/>
    </cofactor>
    <text evidence="8">Binds 2 magnesium ions per subunit.</text>
</comment>
<dbReference type="Pfam" id="PF01450">
    <property type="entry name" value="KARI_C"/>
    <property type="match status" value="1"/>
</dbReference>
<proteinExistence type="inferred from homology"/>
<feature type="domain" description="KARI C-terminal knotted" evidence="12">
    <location>
        <begin position="182"/>
        <end position="327"/>
    </location>
</feature>
<dbReference type="InterPro" id="IPR036291">
    <property type="entry name" value="NAD(P)-bd_dom_sf"/>
</dbReference>
<keyword evidence="6 8" id="KW-0100">Branched-chain amino acid biosynthesis</keyword>
<dbReference type="UniPathway" id="UPA00049">
    <property type="reaction ID" value="UER00060"/>
</dbReference>
<dbReference type="KEGG" id="swf:E3E12_04420"/>
<reference evidence="13 14" key="1">
    <citation type="submission" date="2019-03" db="EMBL/GenBank/DDBJ databases">
        <title>The complete genome sequence of Swingsia_sp. F3b2 LMG30590(T).</title>
        <authorList>
            <person name="Chua K.-O."/>
            <person name="Chan K.-G."/>
            <person name="See-Too W.-S."/>
        </authorList>
    </citation>
    <scope>NUCLEOTIDE SEQUENCE [LARGE SCALE GENOMIC DNA]</scope>
    <source>
        <strain evidence="13 14">F3b2</strain>
    </source>
</reference>
<dbReference type="EC" id="1.1.1.86" evidence="8"/>
<dbReference type="GO" id="GO:0016853">
    <property type="term" value="F:isomerase activity"/>
    <property type="evidence" value="ECO:0007669"/>
    <property type="project" value="UniProtKB-KW"/>
</dbReference>
<keyword evidence="5 8" id="KW-0560">Oxidoreductase</keyword>
<comment type="pathway">
    <text evidence="1 8">Amino-acid biosynthesis; L-valine biosynthesis; L-valine from pyruvate: step 2/4.</text>
</comment>
<dbReference type="Pfam" id="PF07991">
    <property type="entry name" value="KARI_N"/>
    <property type="match status" value="1"/>
</dbReference>
<keyword evidence="13" id="KW-0413">Isomerase</keyword>
<comment type="catalytic activity">
    <reaction evidence="7 8">
        <text>(2R)-2,3-dihydroxy-3-methylbutanoate + NADP(+) = (2S)-2-acetolactate + NADPH + H(+)</text>
        <dbReference type="Rhea" id="RHEA:22068"/>
        <dbReference type="ChEBI" id="CHEBI:15378"/>
        <dbReference type="ChEBI" id="CHEBI:49072"/>
        <dbReference type="ChEBI" id="CHEBI:57783"/>
        <dbReference type="ChEBI" id="CHEBI:58349"/>
        <dbReference type="ChEBI" id="CHEBI:58476"/>
        <dbReference type="EC" id="1.1.1.86"/>
    </reaction>
</comment>
<feature type="binding site" evidence="8">
    <location>
        <position position="51"/>
    </location>
    <ligand>
        <name>NADP(+)</name>
        <dbReference type="ChEBI" id="CHEBI:58349"/>
    </ligand>
</feature>
<feature type="domain" description="KARI N-terminal Rossmann" evidence="11">
    <location>
        <begin position="1"/>
        <end position="181"/>
    </location>
</feature>
<dbReference type="Gene3D" id="3.40.50.720">
    <property type="entry name" value="NAD(P)-binding Rossmann-like Domain"/>
    <property type="match status" value="1"/>
</dbReference>
<evidence type="ECO:0000256" key="4">
    <source>
        <dbReference type="ARBA" id="ARBA00022605"/>
    </source>
</evidence>
<dbReference type="GO" id="GO:0009097">
    <property type="term" value="P:isoleucine biosynthetic process"/>
    <property type="evidence" value="ECO:0007669"/>
    <property type="project" value="UniProtKB-UniRule"/>
</dbReference>
<dbReference type="InterPro" id="IPR008927">
    <property type="entry name" value="6-PGluconate_DH-like_C_sf"/>
</dbReference>
<feature type="region of interest" description="Disordered" evidence="10">
    <location>
        <begin position="328"/>
        <end position="379"/>
    </location>
</feature>
<dbReference type="SUPFAM" id="SSF48179">
    <property type="entry name" value="6-phosphogluconate dehydrogenase C-terminal domain-like"/>
    <property type="match status" value="1"/>
</dbReference>
<keyword evidence="8 9" id="KW-0460">Magnesium</keyword>
<dbReference type="NCBIfam" id="NF004017">
    <property type="entry name" value="PRK05479.1"/>
    <property type="match status" value="1"/>
</dbReference>
<name>A0A4Y6UBS6_9PROT</name>
<dbReference type="NCBIfam" id="TIGR00465">
    <property type="entry name" value="ilvC"/>
    <property type="match status" value="1"/>
</dbReference>
<feature type="binding site" evidence="8 9">
    <location>
        <position position="251"/>
    </location>
    <ligand>
        <name>substrate</name>
    </ligand>
</feature>
<evidence type="ECO:0000259" key="12">
    <source>
        <dbReference type="PROSITE" id="PS51851"/>
    </source>
</evidence>
<evidence type="ECO:0000256" key="1">
    <source>
        <dbReference type="ARBA" id="ARBA00004864"/>
    </source>
</evidence>
<evidence type="ECO:0000256" key="3">
    <source>
        <dbReference type="ARBA" id="ARBA00010318"/>
    </source>
</evidence>
<evidence type="ECO:0000313" key="13">
    <source>
        <dbReference type="EMBL" id="QDH13565.1"/>
    </source>
</evidence>
<evidence type="ECO:0000256" key="6">
    <source>
        <dbReference type="ARBA" id="ARBA00023304"/>
    </source>
</evidence>
<comment type="caution">
    <text evidence="8">Lacks conserved residue(s) required for the propagation of feature annotation.</text>
</comment>
<evidence type="ECO:0000256" key="7">
    <source>
        <dbReference type="ARBA" id="ARBA00049021"/>
    </source>
</evidence>
<dbReference type="GO" id="GO:0000287">
    <property type="term" value="F:magnesium ion binding"/>
    <property type="evidence" value="ECO:0007669"/>
    <property type="project" value="UniProtKB-UniRule"/>
</dbReference>
<feature type="binding site" evidence="8 9">
    <location>
        <position position="194"/>
    </location>
    <ligand>
        <name>Mg(2+)</name>
        <dbReference type="ChEBI" id="CHEBI:18420"/>
        <label>1</label>
    </ligand>
</feature>
<comment type="similarity">
    <text evidence="3 8 9">Belongs to the ketol-acid reductoisomerase family.</text>
</comment>
<feature type="binding site" evidence="8 9">
    <location>
        <position position="190"/>
    </location>
    <ligand>
        <name>Mg(2+)</name>
        <dbReference type="ChEBI" id="CHEBI:18420"/>
        <label>1</label>
    </ligand>
</feature>
<protein>
    <recommendedName>
        <fullName evidence="8">Ketol-acid reductoisomerase (NADP(+))</fullName>
        <shortName evidence="8">KARI</shortName>
        <ecNumber evidence="8">1.1.1.86</ecNumber>
    </recommendedName>
    <alternativeName>
        <fullName evidence="8">Acetohydroxy-acid isomeroreductase</fullName>
        <shortName evidence="8">AHIR</shortName>
    </alternativeName>
    <alternativeName>
        <fullName evidence="8">Alpha-keto-beta-hydroxylacyl reductoisomerase</fullName>
    </alternativeName>
</protein>
<comment type="catalytic activity">
    <reaction evidence="8">
        <text>(2R,3R)-2,3-dihydroxy-3-methylpentanoate + NADP(+) = (S)-2-ethyl-2-hydroxy-3-oxobutanoate + NADPH + H(+)</text>
        <dbReference type="Rhea" id="RHEA:13493"/>
        <dbReference type="ChEBI" id="CHEBI:15378"/>
        <dbReference type="ChEBI" id="CHEBI:49256"/>
        <dbReference type="ChEBI" id="CHEBI:49258"/>
        <dbReference type="ChEBI" id="CHEBI:57783"/>
        <dbReference type="ChEBI" id="CHEBI:58349"/>
        <dbReference type="EC" id="1.1.1.86"/>
    </reaction>
</comment>
<gene>
    <name evidence="8 13" type="primary">ilvC</name>
    <name evidence="13" type="ORF">E3E12_04420</name>
</gene>
<dbReference type="InterPro" id="IPR013116">
    <property type="entry name" value="KARI_N"/>
</dbReference>
<evidence type="ECO:0000256" key="2">
    <source>
        <dbReference type="ARBA" id="ARBA00004885"/>
    </source>
</evidence>
<keyword evidence="8" id="KW-0521">NADP</keyword>
<feature type="binding site" evidence="8">
    <location>
        <position position="133"/>
    </location>
    <ligand>
        <name>NADP(+)</name>
        <dbReference type="ChEBI" id="CHEBI:58349"/>
    </ligand>
</feature>
<evidence type="ECO:0000256" key="10">
    <source>
        <dbReference type="SAM" id="MobiDB-lite"/>
    </source>
</evidence>
<feature type="binding site" evidence="8 9">
    <location>
        <position position="190"/>
    </location>
    <ligand>
        <name>Mg(2+)</name>
        <dbReference type="ChEBI" id="CHEBI:18420"/>
        <label>2</label>
    </ligand>
</feature>
<dbReference type="InterPro" id="IPR000506">
    <property type="entry name" value="KARI_C"/>
</dbReference>
<dbReference type="OrthoDB" id="9804088at2"/>
<dbReference type="EMBL" id="CP038231">
    <property type="protein sequence ID" value="QDH13565.1"/>
    <property type="molecule type" value="Genomic_DNA"/>
</dbReference>
<dbReference type="GO" id="GO:0004455">
    <property type="term" value="F:ketol-acid reductoisomerase activity"/>
    <property type="evidence" value="ECO:0007669"/>
    <property type="project" value="UniProtKB-UniRule"/>
</dbReference>
<evidence type="ECO:0000256" key="8">
    <source>
        <dbReference type="HAMAP-Rule" id="MF_00435"/>
    </source>
</evidence>
<keyword evidence="14" id="KW-1185">Reference proteome</keyword>
<dbReference type="AlphaFoldDB" id="A0A4Y6UBS6"/>
<evidence type="ECO:0000259" key="11">
    <source>
        <dbReference type="PROSITE" id="PS51850"/>
    </source>
</evidence>
<evidence type="ECO:0000256" key="5">
    <source>
        <dbReference type="ARBA" id="ARBA00023002"/>
    </source>
</evidence>
<feature type="active site" evidence="8">
    <location>
        <position position="107"/>
    </location>
</feature>
<dbReference type="UniPathway" id="UPA00047">
    <property type="reaction ID" value="UER00056"/>
</dbReference>
<accession>A0A4Y6UBS6</accession>
<dbReference type="PANTHER" id="PTHR21371">
    <property type="entry name" value="KETOL-ACID REDUCTOISOMERASE, MITOCHONDRIAL"/>
    <property type="match status" value="1"/>
</dbReference>
<dbReference type="Proteomes" id="UP000318709">
    <property type="component" value="Chromosome"/>
</dbReference>
<dbReference type="GO" id="GO:0005829">
    <property type="term" value="C:cytosol"/>
    <property type="evidence" value="ECO:0007669"/>
    <property type="project" value="TreeGrafter"/>
</dbReference>
<feature type="binding site" evidence="8 9">
    <location>
        <position position="230"/>
    </location>
    <ligand>
        <name>Mg(2+)</name>
        <dbReference type="ChEBI" id="CHEBI:18420"/>
        <label>2</label>
    </ligand>
</feature>
<dbReference type="GO" id="GO:0009099">
    <property type="term" value="P:L-valine biosynthetic process"/>
    <property type="evidence" value="ECO:0007669"/>
    <property type="project" value="UniProtKB-UniRule"/>
</dbReference>
<sequence length="379" mass="40203">MDVRYDRDCDVGLIQGRRVAVVGYGNQGRAHAANLRDSGVRDLVVAARPQSPARQQAAEAGFTVMTPEEAAAWADVLFILTPDEGHGALYKTLEPHLRKGAALGFAHGLSVHAGLVRPRADLDVFLLAPKGAGWAVRAEYQKGSGVLGLAGVAQDASGQAWELAYAYGAALGCGRAGMLATSFGEEMETDLFGEQAVLCGGMMELVKAGFETLVERGYAPEIAYLECVHELKLVVDLLYKGGLGHVSRSISNTAEYGAISKGPKVVGANVKKRMGEVLDAIQDGTFVRDFMVENQSGGIKMNAARRRDEHSLQEHTGAALRSVLARQTKQGTQPLPPSQALIVLQPEGAGTESKGSKKERGKASKAGTKAHKSKKKAKS</sequence>
<feature type="binding site" evidence="8">
    <location>
        <position position="48"/>
    </location>
    <ligand>
        <name>NADP(+)</name>
        <dbReference type="ChEBI" id="CHEBI:58349"/>
    </ligand>
</feature>
<dbReference type="SMART" id="SM00997">
    <property type="entry name" value="AdoHcyase_NAD"/>
    <property type="match status" value="1"/>
</dbReference>
<dbReference type="InterPro" id="IPR013023">
    <property type="entry name" value="KARI"/>
</dbReference>
<dbReference type="Gene3D" id="6.10.240.10">
    <property type="match status" value="1"/>
</dbReference>
<comment type="pathway">
    <text evidence="2 8">Amino-acid biosynthesis; L-isoleucine biosynthesis; L-isoleucine from 2-oxobutanoate: step 2/4.</text>
</comment>
<dbReference type="PROSITE" id="PS51850">
    <property type="entry name" value="KARI_N"/>
    <property type="match status" value="1"/>
</dbReference>
<feature type="binding site" evidence="8 9">
    <location>
        <position position="226"/>
    </location>
    <ligand>
        <name>Mg(2+)</name>
        <dbReference type="ChEBI" id="CHEBI:18420"/>
        <label>2</label>
    </ligand>
</feature>
<keyword evidence="4 8" id="KW-0028">Amino-acid biosynthesis</keyword>
<evidence type="ECO:0000256" key="9">
    <source>
        <dbReference type="PROSITE-ProRule" id="PRU01198"/>
    </source>
</evidence>
<keyword evidence="8 9" id="KW-0479">Metal-binding</keyword>